<dbReference type="Proteomes" id="UP000295714">
    <property type="component" value="Unassembled WGS sequence"/>
</dbReference>
<dbReference type="InterPro" id="IPR000055">
    <property type="entry name" value="Restrct_endonuc_typeI_TRD"/>
</dbReference>
<sequence>MEEVLDKKIVMDKSNWLPVKFGDVVFEPKESTKDPIGDNIEHVVGLEHIISEDIHLRNSNGIEESTTFTKKFAVDDVLFGRRRAYLKKAAQAKFSGICSGDITVFRAKDNLLPELLPFIVQNDKFFDYAVKHSAGGLSPRVKFKDLANYEFLLPSKDQQAKLAELLWAMDEVIESDIAILEKLKIAYQVEIEESVPRDFKEYWTLGDVIQTRKGVTYKSSDYSDEENGIPLLNLKSIERGGGFNTGGMKYYKGAFKEDHFAKNEDLIIACTDITREGRVVGYPLHPSVYQNTRMLFTMDLIAIQISDKNLLRDYLYYVLKAGWVHWFLFAYSPGTTVLHLDLKGMKKLKIPKYDISVQKEIVNKLKQFENSIFELESKISSSKALQKSLINQVF</sequence>
<dbReference type="GO" id="GO:0003677">
    <property type="term" value="F:DNA binding"/>
    <property type="evidence" value="ECO:0007669"/>
    <property type="project" value="UniProtKB-KW"/>
</dbReference>
<proteinExistence type="inferred from homology"/>
<dbReference type="RefSeq" id="WP_132704250.1">
    <property type="nucleotide sequence ID" value="NZ_SMGI01000002.1"/>
</dbReference>
<feature type="domain" description="Type I restriction modification DNA specificity" evidence="4">
    <location>
        <begin position="53"/>
        <end position="183"/>
    </location>
</feature>
<evidence type="ECO:0000256" key="2">
    <source>
        <dbReference type="ARBA" id="ARBA00022747"/>
    </source>
</evidence>
<dbReference type="InterPro" id="IPR044946">
    <property type="entry name" value="Restrct_endonuc_typeI_TRD_sf"/>
</dbReference>
<evidence type="ECO:0000259" key="4">
    <source>
        <dbReference type="Pfam" id="PF01420"/>
    </source>
</evidence>
<evidence type="ECO:0000256" key="3">
    <source>
        <dbReference type="ARBA" id="ARBA00023125"/>
    </source>
</evidence>
<dbReference type="SUPFAM" id="SSF116734">
    <property type="entry name" value="DNA methylase specificity domain"/>
    <property type="match status" value="2"/>
</dbReference>
<evidence type="ECO:0000256" key="1">
    <source>
        <dbReference type="ARBA" id="ARBA00010923"/>
    </source>
</evidence>
<accession>A0A4R1KRN5</accession>
<keyword evidence="6" id="KW-1185">Reference proteome</keyword>
<dbReference type="PANTHER" id="PTHR30408">
    <property type="entry name" value="TYPE-1 RESTRICTION ENZYME ECOKI SPECIFICITY PROTEIN"/>
    <property type="match status" value="1"/>
</dbReference>
<keyword evidence="3" id="KW-0238">DNA-binding</keyword>
<keyword evidence="2" id="KW-0680">Restriction system</keyword>
<gene>
    <name evidence="5" type="ORF">DFQ05_1020</name>
</gene>
<dbReference type="OrthoDB" id="9816225at2"/>
<reference evidence="5 6" key="1">
    <citation type="journal article" date="2015" name="Stand. Genomic Sci.">
        <title>Genomic Encyclopedia of Bacterial and Archaeal Type Strains, Phase III: the genomes of soil and plant-associated and newly described type strains.</title>
        <authorList>
            <person name="Whitman W.B."/>
            <person name="Woyke T."/>
            <person name="Klenk H.P."/>
            <person name="Zhou Y."/>
            <person name="Lilburn T.G."/>
            <person name="Beck B.J."/>
            <person name="De Vos P."/>
            <person name="Vandamme P."/>
            <person name="Eisen J.A."/>
            <person name="Garrity G."/>
            <person name="Hugenholtz P."/>
            <person name="Kyrpides N.C."/>
        </authorList>
    </citation>
    <scope>NUCLEOTIDE SEQUENCE [LARGE SCALE GENOMIC DNA]</scope>
    <source>
        <strain evidence="5 6">CECT 8445</strain>
    </source>
</reference>
<dbReference type="InterPro" id="IPR052021">
    <property type="entry name" value="Type-I_RS_S_subunit"/>
</dbReference>
<organism evidence="5 6">
    <name type="scientific">Winogradskyella wandonensis</name>
    <dbReference type="NCBI Taxonomy" id="1442586"/>
    <lineage>
        <taxon>Bacteria</taxon>
        <taxon>Pseudomonadati</taxon>
        <taxon>Bacteroidota</taxon>
        <taxon>Flavobacteriia</taxon>
        <taxon>Flavobacteriales</taxon>
        <taxon>Flavobacteriaceae</taxon>
        <taxon>Winogradskyella</taxon>
    </lineage>
</organism>
<dbReference type="Gene3D" id="3.90.220.20">
    <property type="entry name" value="DNA methylase specificity domains"/>
    <property type="match status" value="2"/>
</dbReference>
<evidence type="ECO:0000313" key="5">
    <source>
        <dbReference type="EMBL" id="TCK67247.1"/>
    </source>
</evidence>
<feature type="domain" description="Type I restriction modification DNA specificity" evidence="4">
    <location>
        <begin position="201"/>
        <end position="380"/>
    </location>
</feature>
<dbReference type="AlphaFoldDB" id="A0A4R1KRN5"/>
<protein>
    <submittedName>
        <fullName evidence="5">Type I restriction enzyme S subunit</fullName>
    </submittedName>
</protein>
<dbReference type="GO" id="GO:0009307">
    <property type="term" value="P:DNA restriction-modification system"/>
    <property type="evidence" value="ECO:0007669"/>
    <property type="project" value="UniProtKB-KW"/>
</dbReference>
<dbReference type="Pfam" id="PF01420">
    <property type="entry name" value="Methylase_S"/>
    <property type="match status" value="2"/>
</dbReference>
<name>A0A4R1KRN5_9FLAO</name>
<dbReference type="EMBL" id="SMGI01000002">
    <property type="protein sequence ID" value="TCK67247.1"/>
    <property type="molecule type" value="Genomic_DNA"/>
</dbReference>
<comment type="caution">
    <text evidence="5">The sequence shown here is derived from an EMBL/GenBank/DDBJ whole genome shotgun (WGS) entry which is preliminary data.</text>
</comment>
<evidence type="ECO:0000313" key="6">
    <source>
        <dbReference type="Proteomes" id="UP000295714"/>
    </source>
</evidence>
<comment type="similarity">
    <text evidence="1">Belongs to the type-I restriction system S methylase family.</text>
</comment>
<dbReference type="PANTHER" id="PTHR30408:SF12">
    <property type="entry name" value="TYPE I RESTRICTION ENZYME MJAVIII SPECIFICITY SUBUNIT"/>
    <property type="match status" value="1"/>
</dbReference>
<dbReference type="CDD" id="cd16961">
    <property type="entry name" value="RMtype1_S_TRD-CR_like"/>
    <property type="match status" value="1"/>
</dbReference>